<feature type="non-terminal residue" evidence="1">
    <location>
        <position position="1"/>
    </location>
</feature>
<proteinExistence type="predicted"/>
<dbReference type="EMBL" id="KN832002">
    <property type="protein sequence ID" value="KIN99719.1"/>
    <property type="molecule type" value="Genomic_DNA"/>
</dbReference>
<reference evidence="1 2" key="1">
    <citation type="submission" date="2014-04" db="EMBL/GenBank/DDBJ databases">
        <authorList>
            <consortium name="DOE Joint Genome Institute"/>
            <person name="Kuo A."/>
            <person name="Kohler A."/>
            <person name="Costa M.D."/>
            <person name="Nagy L.G."/>
            <person name="Floudas D."/>
            <person name="Copeland A."/>
            <person name="Barry K.W."/>
            <person name="Cichocki N."/>
            <person name="Veneault-Fourrey C."/>
            <person name="LaButti K."/>
            <person name="Lindquist E.A."/>
            <person name="Lipzen A."/>
            <person name="Lundell T."/>
            <person name="Morin E."/>
            <person name="Murat C."/>
            <person name="Sun H."/>
            <person name="Tunlid A."/>
            <person name="Henrissat B."/>
            <person name="Grigoriev I.V."/>
            <person name="Hibbett D.S."/>
            <person name="Martin F."/>
            <person name="Nordberg H.P."/>
            <person name="Cantor M.N."/>
            <person name="Hua S.X."/>
        </authorList>
    </citation>
    <scope>NUCLEOTIDE SEQUENCE [LARGE SCALE GENOMIC DNA]</scope>
    <source>
        <strain evidence="1 2">Marx 270</strain>
    </source>
</reference>
<protein>
    <recommendedName>
        <fullName evidence="3">DUF4939 domain-containing protein</fullName>
    </recommendedName>
</protein>
<reference evidence="2" key="2">
    <citation type="submission" date="2015-01" db="EMBL/GenBank/DDBJ databases">
        <title>Evolutionary Origins and Diversification of the Mycorrhizal Mutualists.</title>
        <authorList>
            <consortium name="DOE Joint Genome Institute"/>
            <consortium name="Mycorrhizal Genomics Consortium"/>
            <person name="Kohler A."/>
            <person name="Kuo A."/>
            <person name="Nagy L.G."/>
            <person name="Floudas D."/>
            <person name="Copeland A."/>
            <person name="Barry K.W."/>
            <person name="Cichocki N."/>
            <person name="Veneault-Fourrey C."/>
            <person name="LaButti K."/>
            <person name="Lindquist E.A."/>
            <person name="Lipzen A."/>
            <person name="Lundell T."/>
            <person name="Morin E."/>
            <person name="Murat C."/>
            <person name="Riley R."/>
            <person name="Ohm R."/>
            <person name="Sun H."/>
            <person name="Tunlid A."/>
            <person name="Henrissat B."/>
            <person name="Grigoriev I.V."/>
            <person name="Hibbett D.S."/>
            <person name="Martin F."/>
        </authorList>
    </citation>
    <scope>NUCLEOTIDE SEQUENCE [LARGE SCALE GENOMIC DNA]</scope>
    <source>
        <strain evidence="2">Marx 270</strain>
    </source>
</reference>
<organism evidence="1 2">
    <name type="scientific">Pisolithus tinctorius Marx 270</name>
    <dbReference type="NCBI Taxonomy" id="870435"/>
    <lineage>
        <taxon>Eukaryota</taxon>
        <taxon>Fungi</taxon>
        <taxon>Dikarya</taxon>
        <taxon>Basidiomycota</taxon>
        <taxon>Agaricomycotina</taxon>
        <taxon>Agaricomycetes</taxon>
        <taxon>Agaricomycetidae</taxon>
        <taxon>Boletales</taxon>
        <taxon>Sclerodermatineae</taxon>
        <taxon>Pisolithaceae</taxon>
        <taxon>Pisolithus</taxon>
    </lineage>
</organism>
<keyword evidence="2" id="KW-1185">Reference proteome</keyword>
<dbReference type="Proteomes" id="UP000054217">
    <property type="component" value="Unassembled WGS sequence"/>
</dbReference>
<dbReference type="HOGENOM" id="CLU_000384_30_11_1"/>
<dbReference type="AlphaFoldDB" id="A0A0C3NF84"/>
<name>A0A0C3NF84_PISTI</name>
<evidence type="ECO:0008006" key="3">
    <source>
        <dbReference type="Google" id="ProtNLM"/>
    </source>
</evidence>
<dbReference type="InParanoid" id="A0A0C3NF84"/>
<feature type="non-terminal residue" evidence="1">
    <location>
        <position position="92"/>
    </location>
</feature>
<evidence type="ECO:0000313" key="1">
    <source>
        <dbReference type="EMBL" id="KIN99719.1"/>
    </source>
</evidence>
<gene>
    <name evidence="1" type="ORF">M404DRAFT_109170</name>
</gene>
<dbReference type="OrthoDB" id="2728997at2759"/>
<sequence length="92" mass="10666">EFNINCPQEYDGSHQTLKNWVTQVQGYLALNSHVYEMDHQKIAFALVFMTKGATSSFAENYQNESNISGHIWFFDTFECFIKRLKATFKSGD</sequence>
<accession>A0A0C3NF84</accession>
<evidence type="ECO:0000313" key="2">
    <source>
        <dbReference type="Proteomes" id="UP000054217"/>
    </source>
</evidence>